<feature type="compositionally biased region" description="Basic and acidic residues" evidence="1">
    <location>
        <begin position="92"/>
        <end position="115"/>
    </location>
</feature>
<reference evidence="3" key="1">
    <citation type="submission" date="2017-05" db="UniProtKB">
        <authorList>
            <consortium name="EnsemblMetazoa"/>
        </authorList>
    </citation>
    <scope>IDENTIFICATION</scope>
</reference>
<name>A0A1X7UXW3_AMPQE</name>
<evidence type="ECO:0000256" key="1">
    <source>
        <dbReference type="SAM" id="MobiDB-lite"/>
    </source>
</evidence>
<feature type="region of interest" description="Disordered" evidence="1">
    <location>
        <begin position="90"/>
        <end position="115"/>
    </location>
</feature>
<feature type="compositionally biased region" description="Basic and acidic residues" evidence="1">
    <location>
        <begin position="1"/>
        <end position="16"/>
    </location>
</feature>
<accession>A0A1X7UXW3</accession>
<organism evidence="3">
    <name type="scientific">Amphimedon queenslandica</name>
    <name type="common">Sponge</name>
    <dbReference type="NCBI Taxonomy" id="400682"/>
    <lineage>
        <taxon>Eukaryota</taxon>
        <taxon>Metazoa</taxon>
        <taxon>Porifera</taxon>
        <taxon>Demospongiae</taxon>
        <taxon>Heteroscleromorpha</taxon>
        <taxon>Haplosclerida</taxon>
        <taxon>Niphatidae</taxon>
        <taxon>Amphimedon</taxon>
    </lineage>
</organism>
<keyword evidence="2" id="KW-0472">Membrane</keyword>
<feature type="region of interest" description="Disordered" evidence="1">
    <location>
        <begin position="1"/>
        <end position="23"/>
    </location>
</feature>
<keyword evidence="2" id="KW-0812">Transmembrane</keyword>
<dbReference type="InParanoid" id="A0A1X7UXW3"/>
<protein>
    <submittedName>
        <fullName evidence="3">Uncharacterized protein</fullName>
    </submittedName>
</protein>
<proteinExistence type="predicted"/>
<sequence length="131" mass="15078">ERTDNNNMLEENHETEVITSHTANERTATVTFRIVNKTPETVSSMSKEVMATPKEDVLLRSIHVMMNLVIWLYVCVVHLKAKNICIYSRKGSHGENKEGERTDKKQDKEKDNGKIERTTIMLKSDIALDLY</sequence>
<keyword evidence="2" id="KW-1133">Transmembrane helix</keyword>
<feature type="transmembrane region" description="Helical" evidence="2">
    <location>
        <begin position="57"/>
        <end position="79"/>
    </location>
</feature>
<dbReference type="AlphaFoldDB" id="A0A1X7UXW3"/>
<evidence type="ECO:0000256" key="2">
    <source>
        <dbReference type="SAM" id="Phobius"/>
    </source>
</evidence>
<evidence type="ECO:0000313" key="3">
    <source>
        <dbReference type="EnsemblMetazoa" id="Aqu2.1.32202_001"/>
    </source>
</evidence>
<dbReference type="EnsemblMetazoa" id="Aqu2.1.32202_001">
    <property type="protein sequence ID" value="Aqu2.1.32202_001"/>
    <property type="gene ID" value="Aqu2.1.32202"/>
</dbReference>